<dbReference type="GO" id="GO:0015385">
    <property type="term" value="F:sodium:proton antiporter activity"/>
    <property type="evidence" value="ECO:0007669"/>
    <property type="project" value="InterPro"/>
</dbReference>
<feature type="transmembrane region" description="Helical" evidence="10">
    <location>
        <begin position="274"/>
        <end position="298"/>
    </location>
</feature>
<keyword evidence="8 10" id="KW-0472">Membrane</keyword>
<keyword evidence="13" id="KW-1185">Reference proteome</keyword>
<dbReference type="RefSeq" id="WP_048734085.1">
    <property type="nucleotide sequence ID" value="NZ_CP012033.1"/>
</dbReference>
<dbReference type="Pfam" id="PF00999">
    <property type="entry name" value="Na_H_Exchanger"/>
    <property type="match status" value="1"/>
</dbReference>
<dbReference type="KEGG" id="lko:ABN16_06575"/>
<evidence type="ECO:0000256" key="1">
    <source>
        <dbReference type="ARBA" id="ARBA00004651"/>
    </source>
</evidence>
<feature type="transmembrane region" description="Helical" evidence="10">
    <location>
        <begin position="228"/>
        <end position="254"/>
    </location>
</feature>
<evidence type="ECO:0000313" key="12">
    <source>
        <dbReference type="EMBL" id="AKP64692.1"/>
    </source>
</evidence>
<feature type="transmembrane region" description="Helical" evidence="10">
    <location>
        <begin position="84"/>
        <end position="102"/>
    </location>
</feature>
<dbReference type="Gene3D" id="6.10.140.1330">
    <property type="match status" value="1"/>
</dbReference>
<dbReference type="GO" id="GO:0051453">
    <property type="term" value="P:regulation of intracellular pH"/>
    <property type="evidence" value="ECO:0007669"/>
    <property type="project" value="TreeGrafter"/>
</dbReference>
<dbReference type="InterPro" id="IPR006153">
    <property type="entry name" value="Cation/H_exchanger_TM"/>
</dbReference>
<dbReference type="InterPro" id="IPR018422">
    <property type="entry name" value="Cation/H_exchanger_CPA1"/>
</dbReference>
<dbReference type="Proteomes" id="UP000036000">
    <property type="component" value="Chromosome"/>
</dbReference>
<dbReference type="GO" id="GO:0015386">
    <property type="term" value="F:potassium:proton antiporter activity"/>
    <property type="evidence" value="ECO:0007669"/>
    <property type="project" value="TreeGrafter"/>
</dbReference>
<keyword evidence="4 10" id="KW-0812">Transmembrane</keyword>
<organism evidence="12 13">
    <name type="scientific">Levilactobacillus koreensis</name>
    <dbReference type="NCBI Taxonomy" id="637971"/>
    <lineage>
        <taxon>Bacteria</taxon>
        <taxon>Bacillati</taxon>
        <taxon>Bacillota</taxon>
        <taxon>Bacilli</taxon>
        <taxon>Lactobacillales</taxon>
        <taxon>Lactobacillaceae</taxon>
        <taxon>Levilactobacillus</taxon>
    </lineage>
</organism>
<protein>
    <submittedName>
        <fullName evidence="12">NhaP-type Na+/H+ and K+/H+ antiporter</fullName>
    </submittedName>
</protein>
<sequence length="699" mass="77913">MNVFYAVLLLVLATIVANTLYPYFPLIPQAFYQIFAGALLSLVPLYNHFVLEPEVFMLLIIAPLMFYDGSNADGKALRRNIGSILSMAVVLAILTVILMGYVSHAMIASIPLALAFALAAIVTPTDAVAVSSITTNMAVPERVMGMLERESLFNDASGLVAFSLALTAFTTGKFSVGGGIKHFLFVFLGGLLIGLILGVIAVWARVYLVQSGKDSASVIVPYDVLVPFLIYLAAEHAGLSGILAVVAAGLTYSASNNQLRLSSTQLQLVSRSTWSIITSVLNGFVFVLLGVSLPTVWVNIQQDHTKSLPAYLLLAVTLYLVMLALRYIWIRFDWALVRSDKSDRRKNAVVGALSGVHGTITLAMAFSLPLTFNGATFPFRNTMIFIAAVVIILSLLVPTLVLPFILPNKELPVDPATALKERKALVAYATDRLAQESTADPAATQSVIEILNSQATDQRPDKKKLQNILNQATQVEVETVQKFADDGTIPQSFAARYVRVLVVKSQMSSNNPFVNFTLWARFVWHRVAHGLTHRAFHGLLSKRQRDRRIALQRQQLQERPHTAEQQAAQERRIALQKEQGRRRSPRRQRINQQRRENFYKIEAGVYNNVIDFLMSIASVDNQTEVNTVRNYYNARHRRVDANQDDSQQNELFIQAFQFEYTYVREQRNAHKLSPALADDLYQQISTDQMLYMQEIAVSD</sequence>
<gene>
    <name evidence="12" type="ORF">ABN16_06575</name>
</gene>
<keyword evidence="6" id="KW-0915">Sodium</keyword>
<dbReference type="GO" id="GO:0098719">
    <property type="term" value="P:sodium ion import across plasma membrane"/>
    <property type="evidence" value="ECO:0007669"/>
    <property type="project" value="TreeGrafter"/>
</dbReference>
<evidence type="ECO:0000313" key="13">
    <source>
        <dbReference type="Proteomes" id="UP000036000"/>
    </source>
</evidence>
<evidence type="ECO:0000259" key="11">
    <source>
        <dbReference type="Pfam" id="PF00999"/>
    </source>
</evidence>
<evidence type="ECO:0000256" key="9">
    <source>
        <dbReference type="ARBA" id="ARBA00023201"/>
    </source>
</evidence>
<accession>A0AAC8ZH31</accession>
<evidence type="ECO:0000256" key="8">
    <source>
        <dbReference type="ARBA" id="ARBA00023136"/>
    </source>
</evidence>
<feature type="transmembrane region" description="Helical" evidence="10">
    <location>
        <begin position="349"/>
        <end position="372"/>
    </location>
</feature>
<keyword evidence="2" id="KW-0813">Transport</keyword>
<dbReference type="GO" id="GO:0005886">
    <property type="term" value="C:plasma membrane"/>
    <property type="evidence" value="ECO:0007669"/>
    <property type="project" value="UniProtKB-SubCell"/>
</dbReference>
<dbReference type="EMBL" id="CP012033">
    <property type="protein sequence ID" value="AKP64692.1"/>
    <property type="molecule type" value="Genomic_DNA"/>
</dbReference>
<dbReference type="AlphaFoldDB" id="A0AAC8ZH31"/>
<name>A0AAC8ZH31_9LACO</name>
<feature type="transmembrane region" description="Helical" evidence="10">
    <location>
        <begin position="6"/>
        <end position="24"/>
    </location>
</feature>
<evidence type="ECO:0000256" key="6">
    <source>
        <dbReference type="ARBA" id="ARBA00023053"/>
    </source>
</evidence>
<dbReference type="PANTHER" id="PTHR10110:SF86">
    <property type="entry name" value="SODIUM_HYDROGEN EXCHANGER 7"/>
    <property type="match status" value="1"/>
</dbReference>
<comment type="subcellular location">
    <subcellularLocation>
        <location evidence="1">Cell membrane</location>
        <topology evidence="1">Multi-pass membrane protein</topology>
    </subcellularLocation>
</comment>
<feature type="transmembrane region" description="Helical" evidence="10">
    <location>
        <begin position="384"/>
        <end position="406"/>
    </location>
</feature>
<feature type="domain" description="Cation/H+ exchanger transmembrane" evidence="11">
    <location>
        <begin position="9"/>
        <end position="406"/>
    </location>
</feature>
<reference evidence="12 13" key="1">
    <citation type="submission" date="2015-07" db="EMBL/GenBank/DDBJ databases">
        <title>Lactobacillus korensis/26-25/ whole genome sequencing.</title>
        <authorList>
            <person name="Kim M.K."/>
            <person name="Im W.-T."/>
            <person name="Srinivasan S."/>
            <person name="Lee J.-J."/>
        </authorList>
    </citation>
    <scope>NUCLEOTIDE SEQUENCE [LARGE SCALE GENOMIC DNA]</scope>
    <source>
        <strain evidence="12 13">26-25</strain>
    </source>
</reference>
<keyword evidence="5 10" id="KW-1133">Transmembrane helix</keyword>
<dbReference type="PANTHER" id="PTHR10110">
    <property type="entry name" value="SODIUM/HYDROGEN EXCHANGER"/>
    <property type="match status" value="1"/>
</dbReference>
<keyword evidence="9" id="KW-0739">Sodium transport</keyword>
<keyword evidence="7" id="KW-0406">Ion transport</keyword>
<proteinExistence type="predicted"/>
<feature type="transmembrane region" description="Helical" evidence="10">
    <location>
        <begin position="310"/>
        <end position="329"/>
    </location>
</feature>
<evidence type="ECO:0000256" key="4">
    <source>
        <dbReference type="ARBA" id="ARBA00022692"/>
    </source>
</evidence>
<keyword evidence="3" id="KW-1003">Cell membrane</keyword>
<evidence type="ECO:0000256" key="3">
    <source>
        <dbReference type="ARBA" id="ARBA00022475"/>
    </source>
</evidence>
<evidence type="ECO:0000256" key="7">
    <source>
        <dbReference type="ARBA" id="ARBA00023065"/>
    </source>
</evidence>
<feature type="transmembrane region" description="Helical" evidence="10">
    <location>
        <begin position="55"/>
        <end position="72"/>
    </location>
</feature>
<feature type="transmembrane region" description="Helical" evidence="10">
    <location>
        <begin position="108"/>
        <end position="131"/>
    </location>
</feature>
<evidence type="ECO:0000256" key="2">
    <source>
        <dbReference type="ARBA" id="ARBA00022448"/>
    </source>
</evidence>
<evidence type="ECO:0000256" key="5">
    <source>
        <dbReference type="ARBA" id="ARBA00022989"/>
    </source>
</evidence>
<evidence type="ECO:0000256" key="10">
    <source>
        <dbReference type="SAM" id="Phobius"/>
    </source>
</evidence>
<feature type="transmembrane region" description="Helical" evidence="10">
    <location>
        <begin position="183"/>
        <end position="208"/>
    </location>
</feature>